<evidence type="ECO:0000256" key="3">
    <source>
        <dbReference type="ARBA" id="ARBA00022722"/>
    </source>
</evidence>
<comment type="function">
    <text evidence="5">Could be a nuclease involved in processing of the 5'-end of pre-16S rRNA.</text>
</comment>
<proteinExistence type="inferred from homology"/>
<dbReference type="GO" id="GO:0000967">
    <property type="term" value="P:rRNA 5'-end processing"/>
    <property type="evidence" value="ECO:0007669"/>
    <property type="project" value="UniProtKB-UniRule"/>
</dbReference>
<evidence type="ECO:0000256" key="4">
    <source>
        <dbReference type="ARBA" id="ARBA00022801"/>
    </source>
</evidence>
<dbReference type="PANTHER" id="PTHR33317:SF4">
    <property type="entry name" value="POLYNUCLEOTIDYL TRANSFERASE, RIBONUCLEASE H-LIKE SUPERFAMILY PROTEIN"/>
    <property type="match status" value="1"/>
</dbReference>
<evidence type="ECO:0000256" key="1">
    <source>
        <dbReference type="ARBA" id="ARBA00022490"/>
    </source>
</evidence>
<evidence type="ECO:0000256" key="5">
    <source>
        <dbReference type="HAMAP-Rule" id="MF_00651"/>
    </source>
</evidence>
<dbReference type="HAMAP" id="MF_00651">
    <property type="entry name" value="Nuclease_YqgF"/>
    <property type="match status" value="1"/>
</dbReference>
<gene>
    <name evidence="7" type="ORF">CEN89_449</name>
</gene>
<feature type="domain" description="YqgF/RNase H-like" evidence="6">
    <location>
        <begin position="1"/>
        <end position="101"/>
    </location>
</feature>
<sequence>MSIIALDVGDKKIGAAISFSGMQVQPFITYDRKNFSQIIKIIKDSKVSRLVVGLAKNQNGKTTPQTKQTLVYIKQLRSELKKAGLAVQIFFEDERLTTVSAEDELIAKNKKGKKEKIHSFAARLILEQHLSKKNRANSL</sequence>
<evidence type="ECO:0000313" key="8">
    <source>
        <dbReference type="Proteomes" id="UP000315689"/>
    </source>
</evidence>
<protein>
    <recommendedName>
        <fullName evidence="5">Putative pre-16S rRNA nuclease</fullName>
        <ecNumber evidence="5">3.1.-.-</ecNumber>
    </recommendedName>
</protein>
<dbReference type="PANTHER" id="PTHR33317">
    <property type="entry name" value="POLYNUCLEOTIDYL TRANSFERASE, RIBONUCLEASE H-LIKE SUPERFAMILY PROTEIN"/>
    <property type="match status" value="1"/>
</dbReference>
<dbReference type="InterPro" id="IPR005227">
    <property type="entry name" value="YqgF"/>
</dbReference>
<evidence type="ECO:0000259" key="6">
    <source>
        <dbReference type="SMART" id="SM00732"/>
    </source>
</evidence>
<comment type="caution">
    <text evidence="7">The sequence shown here is derived from an EMBL/GenBank/DDBJ whole genome shotgun (WGS) entry which is preliminary data.</text>
</comment>
<name>A0A554LJJ8_9BACT</name>
<organism evidence="7 8">
    <name type="scientific">Candidatus Berkelbacteria bacterium Licking1014_7</name>
    <dbReference type="NCBI Taxonomy" id="2017147"/>
    <lineage>
        <taxon>Bacteria</taxon>
        <taxon>Candidatus Berkelbacteria</taxon>
    </lineage>
</organism>
<dbReference type="Pfam" id="PF03652">
    <property type="entry name" value="RuvX"/>
    <property type="match status" value="1"/>
</dbReference>
<comment type="subcellular location">
    <subcellularLocation>
        <location evidence="5">Cytoplasm</location>
    </subcellularLocation>
</comment>
<dbReference type="EC" id="3.1.-.-" evidence="5"/>
<evidence type="ECO:0000313" key="7">
    <source>
        <dbReference type="EMBL" id="TSC92819.1"/>
    </source>
</evidence>
<keyword evidence="2 5" id="KW-0690">Ribosome biogenesis</keyword>
<keyword evidence="1 5" id="KW-0963">Cytoplasm</keyword>
<dbReference type="GO" id="GO:0004518">
    <property type="term" value="F:nuclease activity"/>
    <property type="evidence" value="ECO:0007669"/>
    <property type="project" value="UniProtKB-KW"/>
</dbReference>
<dbReference type="GO" id="GO:0016788">
    <property type="term" value="F:hydrolase activity, acting on ester bonds"/>
    <property type="evidence" value="ECO:0007669"/>
    <property type="project" value="UniProtKB-UniRule"/>
</dbReference>
<dbReference type="EMBL" id="VMGK01000013">
    <property type="protein sequence ID" value="TSC92819.1"/>
    <property type="molecule type" value="Genomic_DNA"/>
</dbReference>
<comment type="similarity">
    <text evidence="5">Belongs to the YqgF HJR family.</text>
</comment>
<evidence type="ECO:0000256" key="2">
    <source>
        <dbReference type="ARBA" id="ARBA00022517"/>
    </source>
</evidence>
<dbReference type="SUPFAM" id="SSF53098">
    <property type="entry name" value="Ribonuclease H-like"/>
    <property type="match status" value="1"/>
</dbReference>
<dbReference type="SMART" id="SM00732">
    <property type="entry name" value="YqgFc"/>
    <property type="match status" value="1"/>
</dbReference>
<accession>A0A554LJJ8</accession>
<dbReference type="NCBIfam" id="TIGR00250">
    <property type="entry name" value="RNAse_H_YqgF"/>
    <property type="match status" value="1"/>
</dbReference>
<dbReference type="CDD" id="cd16964">
    <property type="entry name" value="YqgF"/>
    <property type="match status" value="1"/>
</dbReference>
<keyword evidence="4 5" id="KW-0378">Hydrolase</keyword>
<reference evidence="7 8" key="1">
    <citation type="submission" date="2017-07" db="EMBL/GenBank/DDBJ databases">
        <title>Mechanisms for carbon and nitrogen cycling indicate functional differentiation within the Candidate Phyla Radiation.</title>
        <authorList>
            <person name="Danczak R.E."/>
            <person name="Johnston M.D."/>
            <person name="Kenah C."/>
            <person name="Slattery M."/>
            <person name="Wrighton K.C."/>
            <person name="Wilkins M.J."/>
        </authorList>
    </citation>
    <scope>NUCLEOTIDE SEQUENCE [LARGE SCALE GENOMIC DNA]</scope>
    <source>
        <strain evidence="7">Licking1014_7</strain>
    </source>
</reference>
<keyword evidence="3 5" id="KW-0540">Nuclease</keyword>
<dbReference type="GO" id="GO:0005829">
    <property type="term" value="C:cytosol"/>
    <property type="evidence" value="ECO:0007669"/>
    <property type="project" value="TreeGrafter"/>
</dbReference>
<dbReference type="InterPro" id="IPR006641">
    <property type="entry name" value="YqgF/RNaseH-like_dom"/>
</dbReference>
<dbReference type="InterPro" id="IPR012337">
    <property type="entry name" value="RNaseH-like_sf"/>
</dbReference>
<dbReference type="InterPro" id="IPR037027">
    <property type="entry name" value="YqgF/RNaseH-like_dom_sf"/>
</dbReference>
<dbReference type="Gene3D" id="3.30.420.140">
    <property type="entry name" value="YqgF/RNase H-like domain"/>
    <property type="match status" value="1"/>
</dbReference>
<dbReference type="Proteomes" id="UP000315689">
    <property type="component" value="Unassembled WGS sequence"/>
</dbReference>
<dbReference type="AlphaFoldDB" id="A0A554LJJ8"/>